<organism evidence="1 2">
    <name type="scientific">Candidatus Neoehrlichia procyonis str. RAC413</name>
    <dbReference type="NCBI Taxonomy" id="1359163"/>
    <lineage>
        <taxon>Bacteria</taxon>
        <taxon>Pseudomonadati</taxon>
        <taxon>Pseudomonadota</taxon>
        <taxon>Alphaproteobacteria</taxon>
        <taxon>Rickettsiales</taxon>
        <taxon>Anaplasmataceae</taxon>
        <taxon>Candidatus Neoehrlichia</taxon>
    </lineage>
</organism>
<evidence type="ECO:0000313" key="2">
    <source>
        <dbReference type="Proteomes" id="UP000033562"/>
    </source>
</evidence>
<dbReference type="EMBL" id="LANX01000001">
    <property type="protein sequence ID" value="KJV68988.1"/>
    <property type="molecule type" value="Genomic_DNA"/>
</dbReference>
<reference evidence="1 2" key="1">
    <citation type="submission" date="2015-02" db="EMBL/GenBank/DDBJ databases">
        <title>Genome Sequencing of Rickettsiales.</title>
        <authorList>
            <person name="Daugherty S.C."/>
            <person name="Su Q."/>
            <person name="Abolude K."/>
            <person name="Beier-Sexton M."/>
            <person name="Carlyon J.A."/>
            <person name="Carter R."/>
            <person name="Day N.P."/>
            <person name="Dumler S.J."/>
            <person name="Dyachenko V."/>
            <person name="Godinez A."/>
            <person name="Kurtti T.J."/>
            <person name="Lichay M."/>
            <person name="Mullins K.E."/>
            <person name="Ott S."/>
            <person name="Pappas-Brown V."/>
            <person name="Paris D.H."/>
            <person name="Patel P."/>
            <person name="Richards A.L."/>
            <person name="Sadzewicz L."/>
            <person name="Sears K."/>
            <person name="Seidman D."/>
            <person name="Sengamalay N."/>
            <person name="Stenos J."/>
            <person name="Tallon L.J."/>
            <person name="Vincent G."/>
            <person name="Fraser C.M."/>
            <person name="Munderloh U."/>
            <person name="Dunning-Hotopp J.C."/>
        </authorList>
    </citation>
    <scope>NUCLEOTIDE SEQUENCE [LARGE SCALE GENOMIC DNA]</scope>
    <source>
        <strain evidence="1 2">RAC413</strain>
    </source>
</reference>
<comment type="caution">
    <text evidence="1">The sequence shown here is derived from an EMBL/GenBank/DDBJ whole genome shotgun (WGS) entry which is preliminary data.</text>
</comment>
<dbReference type="RefSeq" id="WP_045808803.1">
    <property type="nucleotide sequence ID" value="NZ_LANX01000001.1"/>
</dbReference>
<keyword evidence="2" id="KW-1185">Reference proteome</keyword>
<sequence length="434" mass="49819">MTKSVRIENDIKDHNLNDEVMLKGLHSNNDEDDEFKALGKIRLEDLQLQECVLKLESKIRELAKENNKFIFQAYDKDLESDDNSQNVELTEPIVGKGLEVKESIMQKLLDFLQELYLEIDDVNIYSVELLKSKKKQKFIESIITFLKKFLLQGHTLSIKQSLEQQIKELELALSEESDPALHKLLQVRLMLLRQIYMMGLKTGLDANTFLKFLLISSVSNTILKTDSLSVDDNKGSYKRYATNLYDSIRYKDEVNHTEDKSYDYSISSINIISNDIPGIYLGKVNTVSYNMCDYYSLDRSPHINTLQLQEVAIRTFIEKILDFIMIKLQAVVNTASNNIQLQCGDGFNRVNITNDYGTKLINNNDIYNRGMLFYAMHYNHATQTNYGSSLSSTSMSYSVNYTTVNNMHVHGGKCCSLLEEVKVNCVQSQLSQQM</sequence>
<evidence type="ECO:0000313" key="1">
    <source>
        <dbReference type="EMBL" id="KJV68988.1"/>
    </source>
</evidence>
<accession>A0A0F3NLP2</accession>
<dbReference type="Proteomes" id="UP000033562">
    <property type="component" value="Unassembled WGS sequence"/>
</dbReference>
<proteinExistence type="predicted"/>
<gene>
    <name evidence="1" type="ORF">NLO413_0361</name>
</gene>
<dbReference type="AlphaFoldDB" id="A0A0F3NLP2"/>
<protein>
    <submittedName>
        <fullName evidence="1">Uncharacterized protein</fullName>
    </submittedName>
</protein>
<dbReference type="OrthoDB" id="7163260at2"/>
<name>A0A0F3NLP2_9RICK</name>